<dbReference type="OrthoDB" id="479131at2"/>
<accession>W9V344</accession>
<dbReference type="Proteomes" id="UP000019460">
    <property type="component" value="Unassembled WGS sequence"/>
</dbReference>
<evidence type="ECO:0000259" key="1">
    <source>
        <dbReference type="SMART" id="SM00331"/>
    </source>
</evidence>
<keyword evidence="3" id="KW-1185">Reference proteome</keyword>
<dbReference type="AlphaFoldDB" id="W9V344"/>
<name>W9V344_9GAMM</name>
<dbReference type="eggNOG" id="COG2208">
    <property type="taxonomic scope" value="Bacteria"/>
</dbReference>
<protein>
    <submittedName>
        <fullName evidence="2">Phosphoserine phosphatase RsbX</fullName>
    </submittedName>
</protein>
<proteinExistence type="predicted"/>
<evidence type="ECO:0000313" key="3">
    <source>
        <dbReference type="Proteomes" id="UP000019460"/>
    </source>
</evidence>
<dbReference type="STRING" id="1249627.D779_3113"/>
<dbReference type="PANTHER" id="PTHR35801:SF1">
    <property type="entry name" value="PHOSPHOSERINE PHOSPHATASE RSBX"/>
    <property type="match status" value="1"/>
</dbReference>
<organism evidence="2 3">
    <name type="scientific">Imhoffiella purpurea</name>
    <dbReference type="NCBI Taxonomy" id="1249627"/>
    <lineage>
        <taxon>Bacteria</taxon>
        <taxon>Pseudomonadati</taxon>
        <taxon>Pseudomonadota</taxon>
        <taxon>Gammaproteobacteria</taxon>
        <taxon>Chromatiales</taxon>
        <taxon>Chromatiaceae</taxon>
        <taxon>Imhoffiella</taxon>
    </lineage>
</organism>
<dbReference type="InterPro" id="IPR036457">
    <property type="entry name" value="PPM-type-like_dom_sf"/>
</dbReference>
<dbReference type="SUPFAM" id="SSF81606">
    <property type="entry name" value="PP2C-like"/>
    <property type="match status" value="1"/>
</dbReference>
<dbReference type="InterPro" id="IPR039248">
    <property type="entry name" value="Ptase_RsbX"/>
</dbReference>
<comment type="caution">
    <text evidence="2">The sequence shown here is derived from an EMBL/GenBank/DDBJ whole genome shotgun (WGS) entry which is preliminary data.</text>
</comment>
<feature type="domain" description="PPM-type phosphatase" evidence="1">
    <location>
        <begin position="14"/>
        <end position="202"/>
    </location>
</feature>
<dbReference type="Gene3D" id="3.60.40.10">
    <property type="entry name" value="PPM-type phosphatase domain"/>
    <property type="match status" value="1"/>
</dbReference>
<gene>
    <name evidence="2" type="ORF">D779_3113</name>
</gene>
<dbReference type="EMBL" id="AONC01000052">
    <property type="protein sequence ID" value="EXJ13913.1"/>
    <property type="molecule type" value="Genomic_DNA"/>
</dbReference>
<sequence length="204" mass="21828">MALNPPSPPPDRAEVSVGQAVRPLPGERLCGDQSGWWTRPERLRMALADGLGHGPEAHAAAVTLIERLAVMRPADLTELFADCDRALIGSRGAALAVVDVLFEENALLHAAVGNVRTLLIGQGQIRRLAGARGIVGGGFSGLRPERLPLSPGDWLVMFSDGIPEDADIRPSLIASRPSDALAGRLLERWASDRDDAGILLYRHE</sequence>
<dbReference type="PANTHER" id="PTHR35801">
    <property type="entry name" value="PHOSPHOSERINE PHOSPHATASE RSBX"/>
    <property type="match status" value="1"/>
</dbReference>
<reference evidence="2 3" key="1">
    <citation type="submission" date="2012-11" db="EMBL/GenBank/DDBJ databases">
        <title>Genome assembly of Thiorhodococcus sp. AK35.</title>
        <authorList>
            <person name="Nupur N."/>
            <person name="Khatri I."/>
            <person name="Subramanian S."/>
            <person name="Pinnaka A."/>
        </authorList>
    </citation>
    <scope>NUCLEOTIDE SEQUENCE [LARGE SCALE GENOMIC DNA]</scope>
    <source>
        <strain evidence="2 3">AK35</strain>
    </source>
</reference>
<dbReference type="InterPro" id="IPR001932">
    <property type="entry name" value="PPM-type_phosphatase-like_dom"/>
</dbReference>
<evidence type="ECO:0000313" key="2">
    <source>
        <dbReference type="EMBL" id="EXJ13913.1"/>
    </source>
</evidence>
<dbReference type="RefSeq" id="WP_043755949.1">
    <property type="nucleotide sequence ID" value="NZ_AONC01000052.1"/>
</dbReference>
<dbReference type="SMART" id="SM00331">
    <property type="entry name" value="PP2C_SIG"/>
    <property type="match status" value="1"/>
</dbReference>
<dbReference type="Pfam" id="PF07228">
    <property type="entry name" value="SpoIIE"/>
    <property type="match status" value="1"/>
</dbReference>